<proteinExistence type="predicted"/>
<evidence type="ECO:0000313" key="2">
    <source>
        <dbReference type="Proteomes" id="UP000003174"/>
    </source>
</evidence>
<dbReference type="RefSeq" id="WP_005350699.1">
    <property type="nucleotide sequence ID" value="NZ_ACEP01000139.1"/>
</dbReference>
<reference evidence="1 2" key="2">
    <citation type="submission" date="2009-02" db="EMBL/GenBank/DDBJ databases">
        <title>Draft genome sequence of Eubacterium hallii (DSM 3353).</title>
        <authorList>
            <person name="Sudarsanam P."/>
            <person name="Ley R."/>
            <person name="Guruge J."/>
            <person name="Turnbaugh P.J."/>
            <person name="Mahowald M."/>
            <person name="Liep D."/>
            <person name="Gordon J."/>
        </authorList>
    </citation>
    <scope>NUCLEOTIDE SEQUENCE [LARGE SCALE GENOMIC DNA]</scope>
    <source>
        <strain evidence="1 2">DSM 3353</strain>
    </source>
</reference>
<sequence>MKYSIPRKCDNFSEIDGILYFAQRLEEMLFDYTVDLFRMPLLNTHGLIKEYCSVTKKVEKNEVREYQRDIVFEEFSASFKSDIVIKECWGQDNIDRILKSFGSSSKQEKNDTIAYLNATFDNGKYYYWCVDTIKKYVRLPKQKKKIEATIRCWVSEILSMGYNSDYIYNELKKHFFSNGKITESSVDDFLDIFNFEYHKYTVYFSVSNIALKFKEILEKRIRLCFNNDGNFSLFKKDKDKVIVYFEDIKAPCPNIAAEIAYNRLDLFFSFYKFVGNKRFFSIQKKAMIIEEQQSPIFVNAHKFSYNIIDDTDFAKIGATSDNLLTGLLINAESEYSLLRKSIELHNTALAVPDLKSGFLNLWSSIEVLCQPKNEGNKFEYVLKNVIPILKKEYLYSVIEDIIKCLKDNLPKCKYEEVLGLSNEIGCDIKKIFYLLFLPQYKEERKKIYGILGDFPVLRSRIACIAELDTTKKVKEYVGKYAQRVTWHLYRMYRTRNAIIHSGEVPHNIKYLGEHLHAYVDATLEEFVTKLSGDIPFDSTNNVIMDIKFATERIDNILEKDQKIDEKILDVLIHPEIGYTIQCKEHISNL</sequence>
<comment type="caution">
    <text evidence="1">The sequence shown here is derived from an EMBL/GenBank/DDBJ whole genome shotgun (WGS) entry which is preliminary data.</text>
</comment>
<accession>C0EZP6</accession>
<organism evidence="1 2">
    <name type="scientific">Anaerobutyricum hallii DSM 3353</name>
    <dbReference type="NCBI Taxonomy" id="411469"/>
    <lineage>
        <taxon>Bacteria</taxon>
        <taxon>Bacillati</taxon>
        <taxon>Bacillota</taxon>
        <taxon>Clostridia</taxon>
        <taxon>Lachnospirales</taxon>
        <taxon>Lachnospiraceae</taxon>
        <taxon>Anaerobutyricum</taxon>
    </lineage>
</organism>
<evidence type="ECO:0000313" key="1">
    <source>
        <dbReference type="EMBL" id="EEG35259.1"/>
    </source>
</evidence>
<dbReference type="Proteomes" id="UP000003174">
    <property type="component" value="Unassembled WGS sequence"/>
</dbReference>
<protein>
    <recommendedName>
        <fullName evidence="3">Apea-like HEPN domain-containing protein</fullName>
    </recommendedName>
</protein>
<evidence type="ECO:0008006" key="3">
    <source>
        <dbReference type="Google" id="ProtNLM"/>
    </source>
</evidence>
<dbReference type="eggNOG" id="ENOG502ZCB5">
    <property type="taxonomic scope" value="Bacteria"/>
</dbReference>
<reference evidence="1 2" key="1">
    <citation type="submission" date="2009-01" db="EMBL/GenBank/DDBJ databases">
        <authorList>
            <person name="Fulton L."/>
            <person name="Clifton S."/>
            <person name="Fulton B."/>
            <person name="Xu J."/>
            <person name="Minx P."/>
            <person name="Pepin K.H."/>
            <person name="Johnson M."/>
            <person name="Bhonagiri V."/>
            <person name="Nash W.E."/>
            <person name="Mardis E.R."/>
            <person name="Wilson R.K."/>
        </authorList>
    </citation>
    <scope>NUCLEOTIDE SEQUENCE [LARGE SCALE GENOMIC DNA]</scope>
    <source>
        <strain evidence="1 2">DSM 3353</strain>
    </source>
</reference>
<dbReference type="AlphaFoldDB" id="C0EZP6"/>
<name>C0EZP6_9FIRM</name>
<gene>
    <name evidence="1" type="ORF">EUBHAL_02907</name>
</gene>
<dbReference type="EMBL" id="ACEP01000139">
    <property type="protein sequence ID" value="EEG35259.1"/>
    <property type="molecule type" value="Genomic_DNA"/>
</dbReference>
<dbReference type="GeneID" id="75047157"/>